<dbReference type="GeneID" id="5017361"/>
<reference evidence="2 3" key="1">
    <citation type="journal article" date="2006" name="Nature">
        <title>Global trends of whole-genome duplications revealed by the ciliate Paramecium tetraurelia.</title>
        <authorList>
            <consortium name="Genoscope"/>
            <person name="Aury J.-M."/>
            <person name="Jaillon O."/>
            <person name="Duret L."/>
            <person name="Noel B."/>
            <person name="Jubin C."/>
            <person name="Porcel B.M."/>
            <person name="Segurens B."/>
            <person name="Daubin V."/>
            <person name="Anthouard V."/>
            <person name="Aiach N."/>
            <person name="Arnaiz O."/>
            <person name="Billaut A."/>
            <person name="Beisson J."/>
            <person name="Blanc I."/>
            <person name="Bouhouche K."/>
            <person name="Camara F."/>
            <person name="Duharcourt S."/>
            <person name="Guigo R."/>
            <person name="Gogendeau D."/>
            <person name="Katinka M."/>
            <person name="Keller A.-M."/>
            <person name="Kissmehl R."/>
            <person name="Klotz C."/>
            <person name="Koll F."/>
            <person name="Le Moue A."/>
            <person name="Lepere C."/>
            <person name="Malinsky S."/>
            <person name="Nowacki M."/>
            <person name="Nowak J.K."/>
            <person name="Plattner H."/>
            <person name="Poulain J."/>
            <person name="Ruiz F."/>
            <person name="Serrano V."/>
            <person name="Zagulski M."/>
            <person name="Dessen P."/>
            <person name="Betermier M."/>
            <person name="Weissenbach J."/>
            <person name="Scarpelli C."/>
            <person name="Schachter V."/>
            <person name="Sperling L."/>
            <person name="Meyer E."/>
            <person name="Cohen J."/>
            <person name="Wincker P."/>
        </authorList>
    </citation>
    <scope>NUCLEOTIDE SEQUENCE [LARGE SCALE GENOMIC DNA]</scope>
    <source>
        <strain evidence="2 3">Stock d4-2</strain>
    </source>
</reference>
<sequence>MNLNLASLLTCLDNQKNLLLTNFQQSYQYKTNSKITQNSLKLCKYSSIGQHLGQCNFFLLKIELHPKDDLESLLYIVIQLLTKGEFFGQSKQFRNKSDKIHYYFNLKNSLLPEMILKNFPICLIEFANRIKFLSNLFSKLDPIEIPINYEYLKAVFKGYKDIEYDWTPIIAGVKSQSQSQSHSLQQFEDNFKITSLITIPESNQESIPDGHKQLVKTQQSIGDSIATHPDTSESDGELSSTDETTETKKIHFFE</sequence>
<keyword evidence="3" id="KW-1185">Reference proteome</keyword>
<dbReference type="GO" id="GO:0005737">
    <property type="term" value="C:cytoplasm"/>
    <property type="evidence" value="ECO:0000318"/>
    <property type="project" value="GO_Central"/>
</dbReference>
<dbReference type="RefSeq" id="XP_001431577.1">
    <property type="nucleotide sequence ID" value="XM_001431540.1"/>
</dbReference>
<name>A0C062_PARTE</name>
<dbReference type="AlphaFoldDB" id="A0C062"/>
<dbReference type="GO" id="GO:0007165">
    <property type="term" value="P:signal transduction"/>
    <property type="evidence" value="ECO:0000318"/>
    <property type="project" value="GO_Central"/>
</dbReference>
<dbReference type="KEGG" id="ptm:GSPATT00006032001"/>
<dbReference type="InterPro" id="IPR011009">
    <property type="entry name" value="Kinase-like_dom_sf"/>
</dbReference>
<dbReference type="GO" id="GO:0006897">
    <property type="term" value="P:endocytosis"/>
    <property type="evidence" value="ECO:0000318"/>
    <property type="project" value="GO_Central"/>
</dbReference>
<accession>A0C062</accession>
<dbReference type="InParanoid" id="A0C062"/>
<evidence type="ECO:0000256" key="1">
    <source>
        <dbReference type="SAM" id="MobiDB-lite"/>
    </source>
</evidence>
<protein>
    <submittedName>
        <fullName evidence="2">Uncharacterized protein</fullName>
    </submittedName>
</protein>
<dbReference type="HOGENOM" id="CLU_1096037_0_0_1"/>
<feature type="compositionally biased region" description="Basic and acidic residues" evidence="1">
    <location>
        <begin position="245"/>
        <end position="254"/>
    </location>
</feature>
<dbReference type="OrthoDB" id="10331783at2759"/>
<gene>
    <name evidence="2" type="ORF">GSPATT00006032001</name>
</gene>
<evidence type="ECO:0000313" key="2">
    <source>
        <dbReference type="EMBL" id="CAK64179.1"/>
    </source>
</evidence>
<dbReference type="GO" id="GO:0004674">
    <property type="term" value="F:protein serine/threonine kinase activity"/>
    <property type="evidence" value="ECO:0000318"/>
    <property type="project" value="GO_Central"/>
</dbReference>
<proteinExistence type="predicted"/>
<dbReference type="Proteomes" id="UP000000600">
    <property type="component" value="Unassembled WGS sequence"/>
</dbReference>
<dbReference type="GO" id="GO:0005634">
    <property type="term" value="C:nucleus"/>
    <property type="evidence" value="ECO:0000318"/>
    <property type="project" value="GO_Central"/>
</dbReference>
<evidence type="ECO:0000313" key="3">
    <source>
        <dbReference type="Proteomes" id="UP000000600"/>
    </source>
</evidence>
<organism evidence="2 3">
    <name type="scientific">Paramecium tetraurelia</name>
    <dbReference type="NCBI Taxonomy" id="5888"/>
    <lineage>
        <taxon>Eukaryota</taxon>
        <taxon>Sar</taxon>
        <taxon>Alveolata</taxon>
        <taxon>Ciliophora</taxon>
        <taxon>Intramacronucleata</taxon>
        <taxon>Oligohymenophorea</taxon>
        <taxon>Peniculida</taxon>
        <taxon>Parameciidae</taxon>
        <taxon>Paramecium</taxon>
    </lineage>
</organism>
<dbReference type="EMBL" id="CT868030">
    <property type="protein sequence ID" value="CAK64179.1"/>
    <property type="molecule type" value="Genomic_DNA"/>
</dbReference>
<dbReference type="Gene3D" id="1.10.510.10">
    <property type="entry name" value="Transferase(Phosphotransferase) domain 1"/>
    <property type="match status" value="1"/>
</dbReference>
<feature type="region of interest" description="Disordered" evidence="1">
    <location>
        <begin position="218"/>
        <end position="254"/>
    </location>
</feature>
<dbReference type="SUPFAM" id="SSF56112">
    <property type="entry name" value="Protein kinase-like (PK-like)"/>
    <property type="match status" value="1"/>
</dbReference>